<dbReference type="GO" id="GO:0032259">
    <property type="term" value="P:methylation"/>
    <property type="evidence" value="ECO:0007669"/>
    <property type="project" value="UniProtKB-KW"/>
</dbReference>
<dbReference type="Gene3D" id="3.40.50.150">
    <property type="entry name" value="Vaccinia Virus protein VP39"/>
    <property type="match status" value="1"/>
</dbReference>
<reference evidence="2 3" key="1">
    <citation type="journal article" date="2020" name="Int. J. Syst. Evol. Microbiol.">
        <title>Novel acetic acid bacteria from cider fermentations: Acetobacter conturbans sp. nov. and Acetobacter fallax sp. nov.</title>
        <authorList>
            <person name="Sombolestani A.S."/>
            <person name="Cleenwerck I."/>
            <person name="Cnockaert M."/>
            <person name="Borremans W."/>
            <person name="Wieme A.D."/>
            <person name="De Vuyst L."/>
            <person name="Vandamme P."/>
        </authorList>
    </citation>
    <scope>NUCLEOTIDE SEQUENCE [LARGE SCALE GENOMIC DNA]</scope>
    <source>
        <strain evidence="2 3">LMG 1627</strain>
    </source>
</reference>
<name>A0ABX0JWP8_9PROT</name>
<dbReference type="Pfam" id="PF08241">
    <property type="entry name" value="Methyltransf_11"/>
    <property type="match status" value="1"/>
</dbReference>
<evidence type="ECO:0000313" key="3">
    <source>
        <dbReference type="Proteomes" id="UP000631653"/>
    </source>
</evidence>
<keyword evidence="2" id="KW-0489">Methyltransferase</keyword>
<dbReference type="InterPro" id="IPR013216">
    <property type="entry name" value="Methyltransf_11"/>
</dbReference>
<feature type="domain" description="Methyltransferase type 11" evidence="1">
    <location>
        <begin position="69"/>
        <end position="119"/>
    </location>
</feature>
<keyword evidence="2" id="KW-0808">Transferase</keyword>
<comment type="caution">
    <text evidence="2">The sequence shown here is derived from an EMBL/GenBank/DDBJ whole genome shotgun (WGS) entry which is preliminary data.</text>
</comment>
<dbReference type="GO" id="GO:0008168">
    <property type="term" value="F:methyltransferase activity"/>
    <property type="evidence" value="ECO:0007669"/>
    <property type="project" value="UniProtKB-KW"/>
</dbReference>
<protein>
    <submittedName>
        <fullName evidence="2">Methyltransferase domain-containing protein</fullName>
    </submittedName>
</protein>
<dbReference type="InterPro" id="IPR029063">
    <property type="entry name" value="SAM-dependent_MTases_sf"/>
</dbReference>
<keyword evidence="3" id="KW-1185">Reference proteome</keyword>
<evidence type="ECO:0000313" key="2">
    <source>
        <dbReference type="EMBL" id="NHN87312.1"/>
    </source>
</evidence>
<proteinExistence type="predicted"/>
<evidence type="ECO:0000259" key="1">
    <source>
        <dbReference type="Pfam" id="PF08241"/>
    </source>
</evidence>
<organism evidence="2 3">
    <name type="scientific">Acetobacter conturbans</name>
    <dbReference type="NCBI Taxonomy" id="1737472"/>
    <lineage>
        <taxon>Bacteria</taxon>
        <taxon>Pseudomonadati</taxon>
        <taxon>Pseudomonadota</taxon>
        <taxon>Alphaproteobacteria</taxon>
        <taxon>Acetobacterales</taxon>
        <taxon>Acetobacteraceae</taxon>
        <taxon>Acetobacter</taxon>
    </lineage>
</organism>
<dbReference type="RefSeq" id="WP_173568594.1">
    <property type="nucleotide sequence ID" value="NZ_WOSY01000001.1"/>
</dbReference>
<dbReference type="EMBL" id="WOSY01000001">
    <property type="protein sequence ID" value="NHN87312.1"/>
    <property type="molecule type" value="Genomic_DNA"/>
</dbReference>
<accession>A0ABX0JWP8</accession>
<sequence length="217" mass="25139">MKHNAVPKSVFRERRFVIVLNLIRDIIERKGFCRIVDLGGTPDYWLNFAEFQNLSAVSISIVNRDFYPNTDPRIQFAVGDATNMASYADNSFDLVHSNSVIEHVGSWKAMKDMAREVRRLAPVYYVQTPNFWFPYEFHSKCIGFHWLPKAIRMQLVMNFACGYYPRAKTRAEALGYVEDADCLSHHQMRSLFPDARILGERFFGLNKSWMAIRSPAA</sequence>
<dbReference type="CDD" id="cd02440">
    <property type="entry name" value="AdoMet_MTases"/>
    <property type="match status" value="1"/>
</dbReference>
<gene>
    <name evidence="2" type="ORF">GOB81_01495</name>
</gene>
<dbReference type="SUPFAM" id="SSF53335">
    <property type="entry name" value="S-adenosyl-L-methionine-dependent methyltransferases"/>
    <property type="match status" value="1"/>
</dbReference>
<dbReference type="Proteomes" id="UP000631653">
    <property type="component" value="Unassembled WGS sequence"/>
</dbReference>